<dbReference type="EMBL" id="CP006954">
    <property type="protein sequence ID" value="AHG82081.1"/>
    <property type="molecule type" value="Genomic_DNA"/>
</dbReference>
<dbReference type="Proteomes" id="UP000019091">
    <property type="component" value="Chromosome"/>
</dbReference>
<name>A0A4V7IAS3_BIBTR</name>
<dbReference type="KEGG" id="btre:F542_13630"/>
<accession>A0A4V7IAS3</accession>
<organism evidence="1 2">
    <name type="scientific">Bibersteinia trehalosi USDA-ARS-USMARC-188</name>
    <dbReference type="NCBI Taxonomy" id="1263829"/>
    <lineage>
        <taxon>Bacteria</taxon>
        <taxon>Pseudomonadati</taxon>
        <taxon>Pseudomonadota</taxon>
        <taxon>Gammaproteobacteria</taxon>
        <taxon>Pasteurellales</taxon>
        <taxon>Pasteurellaceae</taxon>
        <taxon>Bibersteinia</taxon>
    </lineage>
</organism>
<evidence type="ECO:0000313" key="1">
    <source>
        <dbReference type="EMBL" id="AHG82081.1"/>
    </source>
</evidence>
<reference evidence="1 2" key="1">
    <citation type="journal article" date="2014" name="Genome Announc.">
        <title>Complete Closed Genome Sequences of Three Bibersteinia trehalosi Nasopharyngeal Isolates from Cattle with Shipping Fever.</title>
        <authorList>
            <person name="Harhay G.P."/>
            <person name="McVey D.S."/>
            <person name="Koren S."/>
            <person name="Phillippy A.M."/>
            <person name="Bono J."/>
            <person name="Harhay D.M."/>
            <person name="Clawson M.L."/>
            <person name="Heaton M.P."/>
            <person name="Chitko-McKown C.G."/>
            <person name="Korlach J."/>
            <person name="Smith T.P."/>
        </authorList>
    </citation>
    <scope>NUCLEOTIDE SEQUENCE [LARGE SCALE GENOMIC DNA]</scope>
    <source>
        <strain evidence="1 2">USDA-ARS-USMARC-188</strain>
    </source>
</reference>
<dbReference type="AlphaFoldDB" id="A0A4V7IAS3"/>
<evidence type="ECO:0000313" key="2">
    <source>
        <dbReference type="Proteomes" id="UP000019091"/>
    </source>
</evidence>
<sequence>MFWLSMRNVSLSTKLFARYADLLAELAKSDSITTLHLM</sequence>
<gene>
    <name evidence="1" type="ORF">F542_13630</name>
</gene>
<proteinExistence type="predicted"/>
<protein>
    <submittedName>
        <fullName evidence="1">Uncharacterized protein</fullName>
    </submittedName>
</protein>